<dbReference type="Pfam" id="PF01551">
    <property type="entry name" value="Peptidase_M23"/>
    <property type="match status" value="1"/>
</dbReference>
<gene>
    <name evidence="2" type="ORF">POL58_32015</name>
</gene>
<dbReference type="InterPro" id="IPR011055">
    <property type="entry name" value="Dup_hybrid_motif"/>
</dbReference>
<protein>
    <submittedName>
        <fullName evidence="2">M23 family metallopeptidase</fullName>
    </submittedName>
</protein>
<dbReference type="Gene3D" id="2.70.70.10">
    <property type="entry name" value="Glucose Permease (Domain IIA)"/>
    <property type="match status" value="1"/>
</dbReference>
<dbReference type="PROSITE" id="PS51257">
    <property type="entry name" value="PROKAR_LIPOPROTEIN"/>
    <property type="match status" value="1"/>
</dbReference>
<proteinExistence type="predicted"/>
<dbReference type="Proteomes" id="UP001217838">
    <property type="component" value="Unassembled WGS sequence"/>
</dbReference>
<dbReference type="PANTHER" id="PTHR21666">
    <property type="entry name" value="PEPTIDASE-RELATED"/>
    <property type="match status" value="1"/>
</dbReference>
<dbReference type="InterPro" id="IPR050570">
    <property type="entry name" value="Cell_wall_metabolism_enzyme"/>
</dbReference>
<dbReference type="RefSeq" id="WP_272004111.1">
    <property type="nucleotide sequence ID" value="NZ_JAQNDN010000019.1"/>
</dbReference>
<dbReference type="PANTHER" id="PTHR21666:SF270">
    <property type="entry name" value="MUREIN HYDROLASE ACTIVATOR ENVC"/>
    <property type="match status" value="1"/>
</dbReference>
<name>A0ABT5BFW6_9BACT</name>
<dbReference type="SUPFAM" id="SSF51261">
    <property type="entry name" value="Duplicated hybrid motif"/>
    <property type="match status" value="1"/>
</dbReference>
<evidence type="ECO:0000313" key="2">
    <source>
        <dbReference type="EMBL" id="MDC0672419.1"/>
    </source>
</evidence>
<dbReference type="CDD" id="cd12797">
    <property type="entry name" value="M23_peptidase"/>
    <property type="match status" value="1"/>
</dbReference>
<evidence type="ECO:0000259" key="1">
    <source>
        <dbReference type="Pfam" id="PF01551"/>
    </source>
</evidence>
<reference evidence="2 3" key="1">
    <citation type="submission" date="2022-11" db="EMBL/GenBank/DDBJ databases">
        <title>Minimal conservation of predation-associated metabolite biosynthetic gene clusters underscores biosynthetic potential of Myxococcota including descriptions for ten novel species: Archangium lansinium sp. nov., Myxococcus landrumus sp. nov., Nannocystis bai.</title>
        <authorList>
            <person name="Ahearne A."/>
            <person name="Stevens C."/>
            <person name="Dowd S."/>
        </authorList>
    </citation>
    <scope>NUCLEOTIDE SEQUENCE [LARGE SCALE GENOMIC DNA]</scope>
    <source>
        <strain evidence="2 3">NCELM</strain>
    </source>
</reference>
<feature type="domain" description="M23ase beta-sheet core" evidence="1">
    <location>
        <begin position="301"/>
        <end position="408"/>
    </location>
</feature>
<dbReference type="InterPro" id="IPR016047">
    <property type="entry name" value="M23ase_b-sheet_dom"/>
</dbReference>
<dbReference type="EMBL" id="JAQNDN010000019">
    <property type="protein sequence ID" value="MDC0672419.1"/>
    <property type="molecule type" value="Genomic_DNA"/>
</dbReference>
<accession>A0ABT5BFW6</accession>
<sequence length="481" mass="50343">MKQPIDSTILDTLTLRIPPRALAVALSAGMLAACDGDELEEGSVQFHPEPVSVVQAAPASEATPEPQPVMGDNMDVGPDVFAGSWSPDSAVRLPRARDNELALVAPNLDPEVLRAHGAEPMKDLKIAVKPAAGTITSPTGFGHYCSMTWATGGWAFAWDTNGNDPCAYLIANSDPGGTIQRAGMFSAAGTNQVVTRCDDGAIFIYRGAGGGPLSSAFAAGNLRPGCIHTVAPQALPIFERGPFPSGTSVTPGTGVDFARGPAFNSVLDTTAFGHPSLPHGDVDATIVDFKGRARTGGWIDGHDAYDYGVPRGTDLYALANGNVIASRWLNTGCGGSDDPTQGEVYIRHTVARNPSTYNETFVAAYFHLQSLAALSAGTSVTSTTYLGDSGNTGCSSGPHLHFAVVRETNVADSRFFTLSVPTGVGNNGWGRTIDPYGWYAPLNIDPWAWRAHPNGALSINLWKGGIIPIAPPQGNWGTGVD</sequence>
<comment type="caution">
    <text evidence="2">The sequence shown here is derived from an EMBL/GenBank/DDBJ whole genome shotgun (WGS) entry which is preliminary data.</text>
</comment>
<organism evidence="2 3">
    <name type="scientific">Nannocystis radixulma</name>
    <dbReference type="NCBI Taxonomy" id="2995305"/>
    <lineage>
        <taxon>Bacteria</taxon>
        <taxon>Pseudomonadati</taxon>
        <taxon>Myxococcota</taxon>
        <taxon>Polyangia</taxon>
        <taxon>Nannocystales</taxon>
        <taxon>Nannocystaceae</taxon>
        <taxon>Nannocystis</taxon>
    </lineage>
</organism>
<evidence type="ECO:0000313" key="3">
    <source>
        <dbReference type="Proteomes" id="UP001217838"/>
    </source>
</evidence>
<keyword evidence="3" id="KW-1185">Reference proteome</keyword>